<evidence type="ECO:0000256" key="8">
    <source>
        <dbReference type="ARBA" id="ARBA00022833"/>
    </source>
</evidence>
<dbReference type="PANTHER" id="PTHR42995">
    <property type="entry name" value="ACETYL-COENZYME A CARBOXYLASE CARBOXYL TRANSFERASE SUBUNIT BETA, CHLOROPLASTIC"/>
    <property type="match status" value="1"/>
</dbReference>
<dbReference type="STRING" id="1555112.LIP_1438"/>
<evidence type="ECO:0000256" key="10">
    <source>
        <dbReference type="ARBA" id="ARBA00023098"/>
    </source>
</evidence>
<dbReference type="GO" id="GO:0006633">
    <property type="term" value="P:fatty acid biosynthetic process"/>
    <property type="evidence" value="ECO:0007669"/>
    <property type="project" value="UniProtKB-KW"/>
</dbReference>
<dbReference type="InterPro" id="IPR034733">
    <property type="entry name" value="AcCoA_carboxyl_beta"/>
</dbReference>
<dbReference type="GO" id="GO:0009317">
    <property type="term" value="C:acetyl-CoA carboxylase complex"/>
    <property type="evidence" value="ECO:0007669"/>
    <property type="project" value="InterPro"/>
</dbReference>
<proteinExistence type="inferred from homology"/>
<accession>A0A0K2SJV2</accession>
<dbReference type="InterPro" id="IPR041010">
    <property type="entry name" value="Znf-ACC"/>
</dbReference>
<evidence type="ECO:0000256" key="3">
    <source>
        <dbReference type="ARBA" id="ARBA00022679"/>
    </source>
</evidence>
<dbReference type="Pfam" id="PF01039">
    <property type="entry name" value="Carboxyl_trans"/>
    <property type="match status" value="1"/>
</dbReference>
<dbReference type="GO" id="GO:0008270">
    <property type="term" value="F:zinc ion binding"/>
    <property type="evidence" value="ECO:0007669"/>
    <property type="project" value="UniProtKB-UniRule"/>
</dbReference>
<feature type="binding site" evidence="13">
    <location>
        <position position="64"/>
    </location>
    <ligand>
        <name>Zn(2+)</name>
        <dbReference type="ChEBI" id="CHEBI:29105"/>
    </ligand>
</feature>
<evidence type="ECO:0000313" key="16">
    <source>
        <dbReference type="EMBL" id="BAS27287.1"/>
    </source>
</evidence>
<keyword evidence="8 13" id="KW-0862">Zinc</keyword>
<evidence type="ECO:0000256" key="7">
    <source>
        <dbReference type="ARBA" id="ARBA00022832"/>
    </source>
</evidence>
<evidence type="ECO:0000256" key="14">
    <source>
        <dbReference type="SAM" id="MobiDB-lite"/>
    </source>
</evidence>
<dbReference type="UniPathway" id="UPA00655">
    <property type="reaction ID" value="UER00711"/>
</dbReference>
<keyword evidence="10 13" id="KW-0443">Lipid metabolism</keyword>
<comment type="subunit">
    <text evidence="13">Acetyl-CoA carboxylase is a heterohexamer composed of biotin carboxyl carrier protein (AccB), biotin carboxylase (AccC) and two subunits each of ACCase subunit alpha (AccA) and ACCase subunit beta (AccD).</text>
</comment>
<dbReference type="PRINTS" id="PR01070">
    <property type="entry name" value="ACCCTRFRASEB"/>
</dbReference>
<reference evidence="17" key="1">
    <citation type="submission" date="2015-07" db="EMBL/GenBank/DDBJ databases">
        <title>Complete genome sequence and phylogenetic analysis of Limnochorda pilosa.</title>
        <authorList>
            <person name="Watanabe M."/>
            <person name="Kojima H."/>
            <person name="Fukui M."/>
        </authorList>
    </citation>
    <scope>NUCLEOTIDE SEQUENCE [LARGE SCALE GENOMIC DNA]</scope>
    <source>
        <strain evidence="17">HC45</strain>
    </source>
</reference>
<feature type="binding site" evidence="13">
    <location>
        <position position="45"/>
    </location>
    <ligand>
        <name>Zn(2+)</name>
        <dbReference type="ChEBI" id="CHEBI:29105"/>
    </ligand>
</feature>
<dbReference type="Proteomes" id="UP000065807">
    <property type="component" value="Chromosome"/>
</dbReference>
<feature type="binding site" evidence="13">
    <location>
        <position position="42"/>
    </location>
    <ligand>
        <name>Zn(2+)</name>
        <dbReference type="ChEBI" id="CHEBI:29105"/>
    </ligand>
</feature>
<dbReference type="PATRIC" id="fig|1555112.3.peg.1474"/>
<dbReference type="GO" id="GO:0003989">
    <property type="term" value="F:acetyl-CoA carboxylase activity"/>
    <property type="evidence" value="ECO:0007669"/>
    <property type="project" value="InterPro"/>
</dbReference>
<comment type="pathway">
    <text evidence="13">Lipid metabolism; malonyl-CoA biosynthesis; malonyl-CoA from acetyl-CoA: step 1/1.</text>
</comment>
<comment type="cofactor">
    <cofactor evidence="13">
        <name>Zn(2+)</name>
        <dbReference type="ChEBI" id="CHEBI:29105"/>
    </cofactor>
    <text evidence="13">Binds 1 zinc ion per subunit.</text>
</comment>
<keyword evidence="9 13" id="KW-0067">ATP-binding</keyword>
<evidence type="ECO:0000256" key="11">
    <source>
        <dbReference type="ARBA" id="ARBA00023160"/>
    </source>
</evidence>
<evidence type="ECO:0000256" key="5">
    <source>
        <dbReference type="ARBA" id="ARBA00022741"/>
    </source>
</evidence>
<dbReference type="KEGG" id="lpil:LIP_1438"/>
<reference evidence="17" key="2">
    <citation type="journal article" date="2016" name="Int. J. Syst. Evol. Microbiol.">
        <title>Complete genome sequence and cell structure of Limnochorda pilosa, a Gram-negative spore-former within the phylum Firmicutes.</title>
        <authorList>
            <person name="Watanabe M."/>
            <person name="Kojima H."/>
            <person name="Fukui M."/>
        </authorList>
    </citation>
    <scope>NUCLEOTIDE SEQUENCE [LARGE SCALE GENOMIC DNA]</scope>
    <source>
        <strain evidence="17">HC45</strain>
    </source>
</reference>
<protein>
    <recommendedName>
        <fullName evidence="13">Acetyl-coenzyme A carboxylase carboxyl transferase subunit beta</fullName>
        <shortName evidence="13">ACCase subunit beta</shortName>
        <shortName evidence="13">Acetyl-CoA carboxylase carboxyltransferase subunit beta</shortName>
        <ecNumber evidence="13">2.1.3.15</ecNumber>
    </recommendedName>
</protein>
<dbReference type="PROSITE" id="PS50980">
    <property type="entry name" value="COA_CT_NTER"/>
    <property type="match status" value="1"/>
</dbReference>
<evidence type="ECO:0000256" key="13">
    <source>
        <dbReference type="HAMAP-Rule" id="MF_01395"/>
    </source>
</evidence>
<evidence type="ECO:0000256" key="1">
    <source>
        <dbReference type="ARBA" id="ARBA00004496"/>
    </source>
</evidence>
<keyword evidence="13" id="KW-0963">Cytoplasm</keyword>
<keyword evidence="4 13" id="KW-0479">Metal-binding</keyword>
<evidence type="ECO:0000313" key="17">
    <source>
        <dbReference type="Proteomes" id="UP000065807"/>
    </source>
</evidence>
<evidence type="ECO:0000256" key="9">
    <source>
        <dbReference type="ARBA" id="ARBA00022840"/>
    </source>
</evidence>
<dbReference type="GO" id="GO:0016743">
    <property type="term" value="F:carboxyl- or carbamoyltransferase activity"/>
    <property type="evidence" value="ECO:0007669"/>
    <property type="project" value="UniProtKB-UniRule"/>
</dbReference>
<dbReference type="NCBIfam" id="TIGR00515">
    <property type="entry name" value="accD"/>
    <property type="match status" value="1"/>
</dbReference>
<dbReference type="EMBL" id="AP014924">
    <property type="protein sequence ID" value="BAS27287.1"/>
    <property type="molecule type" value="Genomic_DNA"/>
</dbReference>
<sequence length="291" mass="31912">MLKDLFRGRPRYATVSPTPTETREAPPQPAPREAPDGLWLKCAGCETILYRKELQQHGQICPRCGYHFRIGGWERLEQLADAGSFTAWEDHLASVDAIGFPEYREKLARAQARTGLSEAVLVGRAAIEELPVALGVFDFNFVGGSMGSVVGERLTRLFERAERDRLPVVVVSAGGGGARMQEGILSLMQMAKTSQAVARYRRCGMPYLSVLTDPTMGGVYASFASLGDVIIAEPGARIGFAGPRIVEETTRQKLPAGFQTAEYALQNGMVDLVVPRPKLREQLAQLIRLHL</sequence>
<dbReference type="GO" id="GO:2001295">
    <property type="term" value="P:malonyl-CoA biosynthetic process"/>
    <property type="evidence" value="ECO:0007669"/>
    <property type="project" value="UniProtKB-UniRule"/>
</dbReference>
<keyword evidence="2 13" id="KW-0444">Lipid biosynthesis</keyword>
<dbReference type="GO" id="GO:0005524">
    <property type="term" value="F:ATP binding"/>
    <property type="evidence" value="ECO:0007669"/>
    <property type="project" value="UniProtKB-KW"/>
</dbReference>
<organism evidence="16 17">
    <name type="scientific">Limnochorda pilosa</name>
    <dbReference type="NCBI Taxonomy" id="1555112"/>
    <lineage>
        <taxon>Bacteria</taxon>
        <taxon>Bacillati</taxon>
        <taxon>Bacillota</taxon>
        <taxon>Limnochordia</taxon>
        <taxon>Limnochordales</taxon>
        <taxon>Limnochordaceae</taxon>
        <taxon>Limnochorda</taxon>
    </lineage>
</organism>
<evidence type="ECO:0000256" key="6">
    <source>
        <dbReference type="ARBA" id="ARBA00022771"/>
    </source>
</evidence>
<gene>
    <name evidence="13" type="primary">accD</name>
    <name evidence="16" type="ORF">LIP_1438</name>
</gene>
<dbReference type="AlphaFoldDB" id="A0A0K2SJV2"/>
<keyword evidence="7 13" id="KW-0276">Fatty acid metabolism</keyword>
<comment type="subcellular location">
    <subcellularLocation>
        <location evidence="1 13">Cytoplasm</location>
    </subcellularLocation>
</comment>
<dbReference type="InterPro" id="IPR029045">
    <property type="entry name" value="ClpP/crotonase-like_dom_sf"/>
</dbReference>
<dbReference type="HAMAP" id="MF_01395">
    <property type="entry name" value="AcetylCoA_CT_beta"/>
    <property type="match status" value="1"/>
</dbReference>
<feature type="domain" description="CoA carboxyltransferase N-terminal" evidence="15">
    <location>
        <begin position="38"/>
        <end position="291"/>
    </location>
</feature>
<keyword evidence="3 13" id="KW-0808">Transferase</keyword>
<comment type="catalytic activity">
    <reaction evidence="13">
        <text>N(6)-carboxybiotinyl-L-lysyl-[protein] + acetyl-CoA = N(6)-biotinyl-L-lysyl-[protein] + malonyl-CoA</text>
        <dbReference type="Rhea" id="RHEA:54728"/>
        <dbReference type="Rhea" id="RHEA-COMP:10505"/>
        <dbReference type="Rhea" id="RHEA-COMP:10506"/>
        <dbReference type="ChEBI" id="CHEBI:57288"/>
        <dbReference type="ChEBI" id="CHEBI:57384"/>
        <dbReference type="ChEBI" id="CHEBI:83144"/>
        <dbReference type="ChEBI" id="CHEBI:83145"/>
        <dbReference type="EC" id="2.1.3.15"/>
    </reaction>
</comment>
<evidence type="ECO:0000256" key="2">
    <source>
        <dbReference type="ARBA" id="ARBA00022516"/>
    </source>
</evidence>
<feature type="binding site" evidence="13">
    <location>
        <position position="61"/>
    </location>
    <ligand>
        <name>Zn(2+)</name>
        <dbReference type="ChEBI" id="CHEBI:29105"/>
    </ligand>
</feature>
<comment type="similarity">
    <text evidence="13">Belongs to the AccD/PCCB family.</text>
</comment>
<keyword evidence="6 13" id="KW-0863">Zinc-finger</keyword>
<dbReference type="PANTHER" id="PTHR42995:SF5">
    <property type="entry name" value="ACETYL-COENZYME A CARBOXYLASE CARBOXYL TRANSFERASE SUBUNIT BETA, CHLOROPLASTIC"/>
    <property type="match status" value="1"/>
</dbReference>
<dbReference type="InterPro" id="IPR000438">
    <property type="entry name" value="Acetyl_CoA_COase_Trfase_b_su"/>
</dbReference>
<evidence type="ECO:0000256" key="12">
    <source>
        <dbReference type="ARBA" id="ARBA00025280"/>
    </source>
</evidence>
<dbReference type="EC" id="2.1.3.15" evidence="13"/>
<keyword evidence="5 13" id="KW-0547">Nucleotide-binding</keyword>
<dbReference type="SUPFAM" id="SSF52096">
    <property type="entry name" value="ClpP/crotonase"/>
    <property type="match status" value="1"/>
</dbReference>
<dbReference type="Gene3D" id="3.90.226.10">
    <property type="entry name" value="2-enoyl-CoA Hydratase, Chain A, domain 1"/>
    <property type="match status" value="1"/>
</dbReference>
<dbReference type="Pfam" id="PF17848">
    <property type="entry name" value="Zn_ribbon_ACC"/>
    <property type="match status" value="1"/>
</dbReference>
<keyword evidence="11 13" id="KW-0275">Fatty acid biosynthesis</keyword>
<feature type="zinc finger region" description="C4-type" evidence="13">
    <location>
        <begin position="42"/>
        <end position="64"/>
    </location>
</feature>
<feature type="region of interest" description="Disordered" evidence="14">
    <location>
        <begin position="1"/>
        <end position="33"/>
    </location>
</feature>
<evidence type="ECO:0000256" key="4">
    <source>
        <dbReference type="ARBA" id="ARBA00022723"/>
    </source>
</evidence>
<keyword evidence="17" id="KW-1185">Reference proteome</keyword>
<evidence type="ECO:0000259" key="15">
    <source>
        <dbReference type="PROSITE" id="PS50980"/>
    </source>
</evidence>
<dbReference type="InterPro" id="IPR011762">
    <property type="entry name" value="COA_CT_N"/>
</dbReference>
<name>A0A0K2SJV2_LIMPI</name>
<dbReference type="RefSeq" id="WP_068135938.1">
    <property type="nucleotide sequence ID" value="NZ_AP014924.1"/>
</dbReference>
<comment type="function">
    <text evidence="12 13">Component of the acetyl coenzyme A carboxylase (ACC) complex. Biotin carboxylase (BC) catalyzes the carboxylation of biotin on its carrier protein (BCCP) and then the CO(2) group is transferred by the transcarboxylase to acetyl-CoA to form malonyl-CoA.</text>
</comment>
<dbReference type="OrthoDB" id="9772975at2"/>